<proteinExistence type="predicted"/>
<dbReference type="InterPro" id="IPR028348">
    <property type="entry name" value="FAD-binding_protein"/>
</dbReference>
<dbReference type="EMBL" id="FNYK01000021">
    <property type="protein sequence ID" value="SEI74756.1"/>
    <property type="molecule type" value="Genomic_DNA"/>
</dbReference>
<accession>A0A1H6T690</accession>
<dbReference type="AlphaFoldDB" id="A0A1H6T690"/>
<dbReference type="OrthoDB" id="9762921at2"/>
<dbReference type="Pfam" id="PF00070">
    <property type="entry name" value="Pyr_redox"/>
    <property type="match status" value="1"/>
</dbReference>
<protein>
    <recommendedName>
        <fullName evidence="5">FAD/NAD(P)-binding domain-containing protein</fullName>
    </recommendedName>
</protein>
<dbReference type="InterPro" id="IPR039648">
    <property type="entry name" value="DHPH_N"/>
</dbReference>
<dbReference type="RefSeq" id="WP_074731955.1">
    <property type="nucleotide sequence ID" value="NZ_FNYK01000021.1"/>
</dbReference>
<evidence type="ECO:0000313" key="4">
    <source>
        <dbReference type="Proteomes" id="UP000183028"/>
    </source>
</evidence>
<dbReference type="SUPFAM" id="SSF51905">
    <property type="entry name" value="FAD/NAD(P)-binding domain"/>
    <property type="match status" value="1"/>
</dbReference>
<keyword evidence="4" id="KW-1185">Reference proteome</keyword>
<dbReference type="Gene3D" id="3.50.50.60">
    <property type="entry name" value="FAD/NAD(P)-binding domain"/>
    <property type="match status" value="2"/>
</dbReference>
<dbReference type="PIRSF" id="PIRSF038984">
    <property type="entry name" value="FAD_binding_protein"/>
    <property type="match status" value="1"/>
</dbReference>
<dbReference type="Pfam" id="PF21688">
    <property type="entry name" value="FAD-depend_C"/>
    <property type="match status" value="1"/>
</dbReference>
<evidence type="ECO:0000259" key="1">
    <source>
        <dbReference type="Pfam" id="PF00070"/>
    </source>
</evidence>
<dbReference type="PANTHER" id="PTHR42842:SF3">
    <property type="entry name" value="FAD_NAD(P)-BINDING OXIDOREDUCTASE FAMILY PROTEIN"/>
    <property type="match status" value="1"/>
</dbReference>
<reference evidence="4" key="1">
    <citation type="submission" date="2016-10" db="EMBL/GenBank/DDBJ databases">
        <authorList>
            <person name="Varghese N."/>
        </authorList>
    </citation>
    <scope>NUCLEOTIDE SEQUENCE [LARGE SCALE GENOMIC DNA]</scope>
    <source>
        <strain evidence="4">DSM 20406</strain>
    </source>
</reference>
<evidence type="ECO:0000313" key="3">
    <source>
        <dbReference type="EMBL" id="SEI74756.1"/>
    </source>
</evidence>
<name>A0A1H6T690_9FIRM</name>
<dbReference type="Proteomes" id="UP000183028">
    <property type="component" value="Unassembled WGS sequence"/>
</dbReference>
<feature type="domain" description="FAD-dependent protein C-terminal" evidence="2">
    <location>
        <begin position="274"/>
        <end position="468"/>
    </location>
</feature>
<evidence type="ECO:0000259" key="2">
    <source>
        <dbReference type="Pfam" id="PF21688"/>
    </source>
</evidence>
<dbReference type="Gene3D" id="3.30.70.2700">
    <property type="match status" value="1"/>
</dbReference>
<dbReference type="PRINTS" id="PR00419">
    <property type="entry name" value="ADXRDTASE"/>
</dbReference>
<dbReference type="InterPro" id="IPR036188">
    <property type="entry name" value="FAD/NAD-bd_sf"/>
</dbReference>
<dbReference type="InterPro" id="IPR049516">
    <property type="entry name" value="FAD-depend_C"/>
</dbReference>
<feature type="domain" description="Pyridine nucleotide-disulphide oxidoreductase N-terminal" evidence="1">
    <location>
        <begin position="88"/>
        <end position="127"/>
    </location>
</feature>
<evidence type="ECO:0008006" key="5">
    <source>
        <dbReference type="Google" id="ProtNLM"/>
    </source>
</evidence>
<sequence>MLKITNVNVKLGETDYAAVISNELNIPKRNIKDIKILRKSIDARRTKVHFIMSFAFSSNNEEKLLKRHKKLSSYKPYVYNYLPQTQDHVVVVGSGPAGLFCAYVLAHAGNQVTVIERGSKIEKRVDDVDRLMRDGILNEKDNIAFGEGGAGTFSDGKLTTGTKNPRIRYVLDTFLAHGAPAEIGYDALPHIGTDRLRAVIINMRKELERLGTNFMFDTKFVDFYDQDDKHITVVENAEGKQEIVCDVLVLALGHSARDTYRMLDQKLEIVPKSFVVGVRIEQLQSTINKLQYKQDANSPYLQAAPYKLAVKTSEGRGVYTFCMCPGGVVVPSTEKDGYLCVNGMSYYARDKANANSAILVQVNPEDFPEGSLGGITFQEDIEKKAYQLGGNNLKAPVQKVADYYQHKKSEELGKVIPSYMPGTVLEDINEVFPEFINRNLKEGLQLMNERMPGFIDEDTIITAVESRSSAPIRILRNQDMKATRFNWIYPLGEGAGYSGGIMSSAVDGIRGAEAILKRNEE</sequence>
<dbReference type="PANTHER" id="PTHR42842">
    <property type="entry name" value="FAD/NAD(P)-BINDING OXIDOREDUCTASE"/>
    <property type="match status" value="1"/>
</dbReference>
<organism evidence="3 4">
    <name type="scientific">Sharpea azabuensis</name>
    <dbReference type="NCBI Taxonomy" id="322505"/>
    <lineage>
        <taxon>Bacteria</taxon>
        <taxon>Bacillati</taxon>
        <taxon>Bacillota</taxon>
        <taxon>Erysipelotrichia</taxon>
        <taxon>Erysipelotrichales</taxon>
        <taxon>Coprobacillaceae</taxon>
        <taxon>Sharpea</taxon>
    </lineage>
</organism>
<gene>
    <name evidence="3" type="ORF">SAMN04487834_102114</name>
</gene>
<dbReference type="STRING" id="322505.SAMN04487836_12117"/>
<dbReference type="eggNOG" id="COG2509">
    <property type="taxonomic scope" value="Bacteria"/>
</dbReference>